<dbReference type="SUPFAM" id="SSF46689">
    <property type="entry name" value="Homeodomain-like"/>
    <property type="match status" value="1"/>
</dbReference>
<dbReference type="Pfam" id="PF16925">
    <property type="entry name" value="TetR_C_13"/>
    <property type="match status" value="1"/>
</dbReference>
<evidence type="ECO:0000313" key="6">
    <source>
        <dbReference type="EMBL" id="AOU97961.1"/>
    </source>
</evidence>
<name>A0A1D8ING6_9GAMM</name>
<proteinExistence type="predicted"/>
<protein>
    <submittedName>
        <fullName evidence="6">TetR family transcriptional regulator</fullName>
    </submittedName>
</protein>
<dbReference type="PRINTS" id="PR00455">
    <property type="entry name" value="HTHTETR"/>
</dbReference>
<dbReference type="GO" id="GO:0003677">
    <property type="term" value="F:DNA binding"/>
    <property type="evidence" value="ECO:0007669"/>
    <property type="project" value="UniProtKB-UniRule"/>
</dbReference>
<dbReference type="SUPFAM" id="SSF48498">
    <property type="entry name" value="Tetracyclin repressor-like, C-terminal domain"/>
    <property type="match status" value="1"/>
</dbReference>
<dbReference type="PANTHER" id="PTHR47506:SF1">
    <property type="entry name" value="HTH-TYPE TRANSCRIPTIONAL REGULATOR YJDC"/>
    <property type="match status" value="1"/>
</dbReference>
<dbReference type="InterPro" id="IPR011075">
    <property type="entry name" value="TetR_C"/>
</dbReference>
<dbReference type="PANTHER" id="PTHR47506">
    <property type="entry name" value="TRANSCRIPTIONAL REGULATORY PROTEIN"/>
    <property type="match status" value="1"/>
</dbReference>
<dbReference type="Pfam" id="PF00440">
    <property type="entry name" value="TetR_N"/>
    <property type="match status" value="1"/>
</dbReference>
<gene>
    <name evidence="6" type="ORF">BI364_08285</name>
</gene>
<keyword evidence="2 4" id="KW-0238">DNA-binding</keyword>
<keyword evidence="3" id="KW-0804">Transcription</keyword>
<evidence type="ECO:0000259" key="5">
    <source>
        <dbReference type="PROSITE" id="PS50977"/>
    </source>
</evidence>
<dbReference type="InterPro" id="IPR023772">
    <property type="entry name" value="DNA-bd_HTH_TetR-type_CS"/>
</dbReference>
<keyword evidence="7" id="KW-1185">Reference proteome</keyword>
<feature type="DNA-binding region" description="H-T-H motif" evidence="4">
    <location>
        <begin position="29"/>
        <end position="48"/>
    </location>
</feature>
<organism evidence="6 7">
    <name type="scientific">Acidihalobacter yilgarnensis</name>
    <dbReference type="NCBI Taxonomy" id="2819280"/>
    <lineage>
        <taxon>Bacteria</taxon>
        <taxon>Pseudomonadati</taxon>
        <taxon>Pseudomonadota</taxon>
        <taxon>Gammaproteobacteria</taxon>
        <taxon>Chromatiales</taxon>
        <taxon>Ectothiorhodospiraceae</taxon>
        <taxon>Acidihalobacter</taxon>
    </lineage>
</organism>
<dbReference type="KEGG" id="aprs:BI364_08285"/>
<evidence type="ECO:0000256" key="1">
    <source>
        <dbReference type="ARBA" id="ARBA00023015"/>
    </source>
</evidence>
<dbReference type="InterPro" id="IPR001647">
    <property type="entry name" value="HTH_TetR"/>
</dbReference>
<keyword evidence="1" id="KW-0805">Transcription regulation</keyword>
<accession>A0A1D8ING6</accession>
<evidence type="ECO:0000313" key="7">
    <source>
        <dbReference type="Proteomes" id="UP000095401"/>
    </source>
</evidence>
<reference evidence="7" key="1">
    <citation type="submission" date="2016-09" db="EMBL/GenBank/DDBJ databases">
        <title>Acidihalobacter prosperus F5.</title>
        <authorList>
            <person name="Khaleque H.N."/>
            <person name="Ramsay J.P."/>
            <person name="Kaksonen A.H."/>
            <person name="Boxall N.J."/>
            <person name="Watkin E.L.J."/>
        </authorList>
    </citation>
    <scope>NUCLEOTIDE SEQUENCE [LARGE SCALE GENOMIC DNA]</scope>
    <source>
        <strain evidence="7">F5</strain>
    </source>
</reference>
<sequence length="211" mass="23572">MPRQRRVSDDDLLEKAISVFWRKGYAETSIRDLTDATGLSAPSLYHRFKDKDGLFVQVLRQYAHQGLDERLTRLSAKEDPLSAIREFLGEMVVMTLSDAERRGCLLVNTVLDGAEMSNEARTIVQERLNEVEQFFAKRLEAALEKGQLRPEADIDAASAALIGTVFAIRVMGRLDTPLERFHALVEHVMVGLPTPTLMGRTQSSQSSHSSG</sequence>
<dbReference type="InterPro" id="IPR036271">
    <property type="entry name" value="Tet_transcr_reg_TetR-rel_C_sf"/>
</dbReference>
<dbReference type="AlphaFoldDB" id="A0A1D8ING6"/>
<dbReference type="Gene3D" id="1.10.10.60">
    <property type="entry name" value="Homeodomain-like"/>
    <property type="match status" value="1"/>
</dbReference>
<dbReference type="InterPro" id="IPR009057">
    <property type="entry name" value="Homeodomain-like_sf"/>
</dbReference>
<evidence type="ECO:0000256" key="4">
    <source>
        <dbReference type="PROSITE-ProRule" id="PRU00335"/>
    </source>
</evidence>
<feature type="domain" description="HTH tetR-type" evidence="5">
    <location>
        <begin position="6"/>
        <end position="66"/>
    </location>
</feature>
<dbReference type="EMBL" id="CP017415">
    <property type="protein sequence ID" value="AOU97961.1"/>
    <property type="molecule type" value="Genomic_DNA"/>
</dbReference>
<evidence type="ECO:0000256" key="2">
    <source>
        <dbReference type="ARBA" id="ARBA00023125"/>
    </source>
</evidence>
<dbReference type="Gene3D" id="1.10.357.10">
    <property type="entry name" value="Tetracycline Repressor, domain 2"/>
    <property type="match status" value="1"/>
</dbReference>
<evidence type="ECO:0000256" key="3">
    <source>
        <dbReference type="ARBA" id="ARBA00023163"/>
    </source>
</evidence>
<dbReference type="Proteomes" id="UP000095401">
    <property type="component" value="Chromosome"/>
</dbReference>
<dbReference type="PROSITE" id="PS50977">
    <property type="entry name" value="HTH_TETR_2"/>
    <property type="match status" value="1"/>
</dbReference>
<dbReference type="PROSITE" id="PS01081">
    <property type="entry name" value="HTH_TETR_1"/>
    <property type="match status" value="1"/>
</dbReference>